<dbReference type="InterPro" id="IPR027417">
    <property type="entry name" value="P-loop_NTPase"/>
</dbReference>
<accession>A0A381PE80</accession>
<evidence type="ECO:0000259" key="1">
    <source>
        <dbReference type="Pfam" id="PF13614"/>
    </source>
</evidence>
<dbReference type="InterPro" id="IPR025669">
    <property type="entry name" value="AAA_dom"/>
</dbReference>
<dbReference type="CDD" id="cd02042">
    <property type="entry name" value="ParAB_family"/>
    <property type="match status" value="1"/>
</dbReference>
<dbReference type="FunFam" id="3.40.50.300:FF:000285">
    <property type="entry name" value="Sporulation initiation inhibitor Soj"/>
    <property type="match status" value="1"/>
</dbReference>
<reference evidence="2" key="1">
    <citation type="submission" date="2018-05" db="EMBL/GenBank/DDBJ databases">
        <authorList>
            <person name="Lanie J.A."/>
            <person name="Ng W.-L."/>
            <person name="Kazmierczak K.M."/>
            <person name="Andrzejewski T.M."/>
            <person name="Davidsen T.M."/>
            <person name="Wayne K.J."/>
            <person name="Tettelin H."/>
            <person name="Glass J.I."/>
            <person name="Rusch D."/>
            <person name="Podicherti R."/>
            <person name="Tsui H.-C.T."/>
            <person name="Winkler M.E."/>
        </authorList>
    </citation>
    <scope>NUCLEOTIDE SEQUENCE</scope>
</reference>
<dbReference type="PANTHER" id="PTHR13696">
    <property type="entry name" value="P-LOOP CONTAINING NUCLEOSIDE TRIPHOSPHATE HYDROLASE"/>
    <property type="match status" value="1"/>
</dbReference>
<dbReference type="AlphaFoldDB" id="A0A381PE80"/>
<name>A0A381PE80_9ZZZZ</name>
<dbReference type="SUPFAM" id="SSF52540">
    <property type="entry name" value="P-loop containing nucleoside triphosphate hydrolases"/>
    <property type="match status" value="1"/>
</dbReference>
<feature type="domain" description="AAA" evidence="1">
    <location>
        <begin position="1"/>
        <end position="161"/>
    </location>
</feature>
<dbReference type="Gene3D" id="3.40.50.300">
    <property type="entry name" value="P-loop containing nucleotide triphosphate hydrolases"/>
    <property type="match status" value="1"/>
</dbReference>
<organism evidence="2">
    <name type="scientific">marine metagenome</name>
    <dbReference type="NCBI Taxonomy" id="408172"/>
    <lineage>
        <taxon>unclassified sequences</taxon>
        <taxon>metagenomes</taxon>
        <taxon>ecological metagenomes</taxon>
    </lineage>
</organism>
<proteinExistence type="predicted"/>
<protein>
    <recommendedName>
        <fullName evidence="1">AAA domain-containing protein</fullName>
    </recommendedName>
</protein>
<dbReference type="InterPro" id="IPR050678">
    <property type="entry name" value="DNA_Partitioning_ATPase"/>
</dbReference>
<sequence>VGKTTTAVNLAASLAAMQRRVLLVDLDPQANATTGSGVKRLEESKNSSYPSWKLHETEIKKSETGGYDVLPSGPALIAKEAELRGVEGREVQLNNLLSQLNHKYDYTIIDCPPALNLLTINGLRAADSLLVPMQCEYYALEGLAALLQTVDQLNERTGHILELESIVRTMFDPRNKLTQQVTDELTAHFPDVLFSTVIPRNVRLAEAPSFGKPALKHEPNAKGTLAYLALAGELIERMEDREVVAANE</sequence>
<gene>
    <name evidence="2" type="ORF">METZ01_LOCUS18156</name>
</gene>
<dbReference type="EMBL" id="UINC01000956">
    <property type="protein sequence ID" value="SUZ65302.1"/>
    <property type="molecule type" value="Genomic_DNA"/>
</dbReference>
<feature type="non-terminal residue" evidence="2">
    <location>
        <position position="1"/>
    </location>
</feature>
<evidence type="ECO:0000313" key="2">
    <source>
        <dbReference type="EMBL" id="SUZ65302.1"/>
    </source>
</evidence>
<dbReference type="Pfam" id="PF13614">
    <property type="entry name" value="AAA_31"/>
    <property type="match status" value="1"/>
</dbReference>
<dbReference type="PANTHER" id="PTHR13696:SF52">
    <property type="entry name" value="PARA FAMILY PROTEIN CT_582"/>
    <property type="match status" value="1"/>
</dbReference>